<reference evidence="1" key="1">
    <citation type="submission" date="2014-09" db="EMBL/GenBank/DDBJ databases">
        <authorList>
            <person name="Magalhaes I.L.F."/>
            <person name="Oliveira U."/>
            <person name="Santos F.R."/>
            <person name="Vidigal T.H.D.A."/>
            <person name="Brescovit A.D."/>
            <person name="Santos A.J."/>
        </authorList>
    </citation>
    <scope>NUCLEOTIDE SEQUENCE</scope>
    <source>
        <tissue evidence="1">Shoot tissue taken approximately 20 cm above the soil surface</tissue>
    </source>
</reference>
<reference evidence="1" key="2">
    <citation type="journal article" date="2015" name="Data Brief">
        <title>Shoot transcriptome of the giant reed, Arundo donax.</title>
        <authorList>
            <person name="Barrero R.A."/>
            <person name="Guerrero F.D."/>
            <person name="Moolhuijzen P."/>
            <person name="Goolsby J.A."/>
            <person name="Tidwell J."/>
            <person name="Bellgard S.E."/>
            <person name="Bellgard M.I."/>
        </authorList>
    </citation>
    <scope>NUCLEOTIDE SEQUENCE</scope>
    <source>
        <tissue evidence="1">Shoot tissue taken approximately 20 cm above the soil surface</tissue>
    </source>
</reference>
<accession>A0A0A9MSY0</accession>
<sequence length="28" mass="3240">MTFRCRNLTTLPSRNVSFITHCVKTISL</sequence>
<dbReference type="AlphaFoldDB" id="A0A0A9MSY0"/>
<organism evidence="1">
    <name type="scientific">Arundo donax</name>
    <name type="common">Giant reed</name>
    <name type="synonym">Donax arundinaceus</name>
    <dbReference type="NCBI Taxonomy" id="35708"/>
    <lineage>
        <taxon>Eukaryota</taxon>
        <taxon>Viridiplantae</taxon>
        <taxon>Streptophyta</taxon>
        <taxon>Embryophyta</taxon>
        <taxon>Tracheophyta</taxon>
        <taxon>Spermatophyta</taxon>
        <taxon>Magnoliopsida</taxon>
        <taxon>Liliopsida</taxon>
        <taxon>Poales</taxon>
        <taxon>Poaceae</taxon>
        <taxon>PACMAD clade</taxon>
        <taxon>Arundinoideae</taxon>
        <taxon>Arundineae</taxon>
        <taxon>Arundo</taxon>
    </lineage>
</organism>
<protein>
    <submittedName>
        <fullName evidence="1">DWF4</fullName>
    </submittedName>
</protein>
<evidence type="ECO:0000313" key="1">
    <source>
        <dbReference type="EMBL" id="JAE16487.1"/>
    </source>
</evidence>
<name>A0A0A9MSY0_ARUDO</name>
<proteinExistence type="predicted"/>
<dbReference type="EMBL" id="GBRH01181409">
    <property type="protein sequence ID" value="JAE16487.1"/>
    <property type="molecule type" value="Transcribed_RNA"/>
</dbReference>